<proteinExistence type="predicted"/>
<dbReference type="Gene3D" id="2.170.270.10">
    <property type="entry name" value="SET domain"/>
    <property type="match status" value="1"/>
</dbReference>
<dbReference type="CDD" id="cd20071">
    <property type="entry name" value="SET_SMYD"/>
    <property type="match status" value="1"/>
</dbReference>
<dbReference type="PANTHER" id="PTHR47332:SF4">
    <property type="entry name" value="SET DOMAIN-CONTAINING PROTEIN 5"/>
    <property type="match status" value="1"/>
</dbReference>
<dbReference type="EMBL" id="JACAZF010000011">
    <property type="protein sequence ID" value="KAF7293029.1"/>
    <property type="molecule type" value="Genomic_DNA"/>
</dbReference>
<dbReference type="InterPro" id="IPR053185">
    <property type="entry name" value="SET_domain_protein"/>
</dbReference>
<gene>
    <name evidence="2" type="ORF">MIND_01202300</name>
</gene>
<dbReference type="Proteomes" id="UP000636479">
    <property type="component" value="Unassembled WGS sequence"/>
</dbReference>
<sequence length="400" mass="45079">MGNKTKSSPKRTAGVSWRALSLAALAGAALSTLATRPTFQSFIVSRLPVLSQKPTVLDPNTYDYEGIMADKKIFEVVALPGKGKGAIAVRDIKRGELILREKPLVIAPNDDTPRDWVQELFYNWTFSPSKRDTLFNLTHSNLWPDDDPETGEPLDFNLDPATQNPDERFWLTQGILNNNVAAMTVDGEPFRGLFPRFARVNHVCPGANNVHYWWREVDHELRIYAVKDIKKGTELGHSYLGQVGPKSARIQHLEETYGFTCTCKFCTLNEEDTKQRDEWAGEWHALVDDFDTNLANGTLPGQDAVRMVRAMWKLALKLEYTTERARFSEEAGLVALAHGDAKSAVQWLKLADKYYTIEVGADSVDAERVRELHHNPTKADNFASKERLTLEGPDKAWFDS</sequence>
<dbReference type="RefSeq" id="XP_037215457.1">
    <property type="nucleotide sequence ID" value="XM_037368531.1"/>
</dbReference>
<dbReference type="Pfam" id="PF00856">
    <property type="entry name" value="SET"/>
    <property type="match status" value="1"/>
</dbReference>
<dbReference type="InterPro" id="IPR046341">
    <property type="entry name" value="SET_dom_sf"/>
</dbReference>
<dbReference type="SUPFAM" id="SSF82199">
    <property type="entry name" value="SET domain"/>
    <property type="match status" value="1"/>
</dbReference>
<evidence type="ECO:0000313" key="3">
    <source>
        <dbReference type="Proteomes" id="UP000636479"/>
    </source>
</evidence>
<organism evidence="2 3">
    <name type="scientific">Mycena indigotica</name>
    <dbReference type="NCBI Taxonomy" id="2126181"/>
    <lineage>
        <taxon>Eukaryota</taxon>
        <taxon>Fungi</taxon>
        <taxon>Dikarya</taxon>
        <taxon>Basidiomycota</taxon>
        <taxon>Agaricomycotina</taxon>
        <taxon>Agaricomycetes</taxon>
        <taxon>Agaricomycetidae</taxon>
        <taxon>Agaricales</taxon>
        <taxon>Marasmiineae</taxon>
        <taxon>Mycenaceae</taxon>
        <taxon>Mycena</taxon>
    </lineage>
</organism>
<dbReference type="GeneID" id="59351047"/>
<dbReference type="PROSITE" id="PS50280">
    <property type="entry name" value="SET"/>
    <property type="match status" value="1"/>
</dbReference>
<reference evidence="2" key="1">
    <citation type="submission" date="2020-05" db="EMBL/GenBank/DDBJ databases">
        <title>Mycena genomes resolve the evolution of fungal bioluminescence.</title>
        <authorList>
            <person name="Tsai I.J."/>
        </authorList>
    </citation>
    <scope>NUCLEOTIDE SEQUENCE</scope>
    <source>
        <strain evidence="2">171206Taipei</strain>
    </source>
</reference>
<protein>
    <submittedName>
        <fullName evidence="2">Set domain-containing protein 5</fullName>
    </submittedName>
</protein>
<keyword evidence="3" id="KW-1185">Reference proteome</keyword>
<name>A0A8H6S517_9AGAR</name>
<dbReference type="SMART" id="SM00317">
    <property type="entry name" value="SET"/>
    <property type="match status" value="1"/>
</dbReference>
<dbReference type="AlphaFoldDB" id="A0A8H6S517"/>
<comment type="caution">
    <text evidence="2">The sequence shown here is derived from an EMBL/GenBank/DDBJ whole genome shotgun (WGS) entry which is preliminary data.</text>
</comment>
<feature type="domain" description="SET" evidence="1">
    <location>
        <begin position="72"/>
        <end position="240"/>
    </location>
</feature>
<dbReference type="PANTHER" id="PTHR47332">
    <property type="entry name" value="SET DOMAIN-CONTAINING PROTEIN 5"/>
    <property type="match status" value="1"/>
</dbReference>
<dbReference type="InterPro" id="IPR001214">
    <property type="entry name" value="SET_dom"/>
</dbReference>
<evidence type="ECO:0000313" key="2">
    <source>
        <dbReference type="EMBL" id="KAF7293029.1"/>
    </source>
</evidence>
<accession>A0A8H6S517</accession>
<evidence type="ECO:0000259" key="1">
    <source>
        <dbReference type="PROSITE" id="PS50280"/>
    </source>
</evidence>
<dbReference type="OrthoDB" id="265717at2759"/>